<dbReference type="InterPro" id="IPR016140">
    <property type="entry name" value="Bifunc_inhib/LTP/seed_store"/>
</dbReference>
<dbReference type="Pfam" id="PF14368">
    <property type="entry name" value="LTP_2"/>
    <property type="match status" value="1"/>
</dbReference>
<feature type="domain" description="Bifunctional inhibitor/plant lipid transfer protein/seed storage helical" evidence="6">
    <location>
        <begin position="90"/>
        <end position="177"/>
    </location>
</feature>
<dbReference type="Gramene" id="TraesCLE_scaffold_040185_01G000100.1">
    <property type="protein sequence ID" value="TraesCLE_scaffold_040185_01G000100.1"/>
    <property type="gene ID" value="TraesCLE_scaffold_040185_01G000100"/>
</dbReference>
<reference evidence="7" key="2">
    <citation type="submission" date="2018-10" db="UniProtKB">
        <authorList>
            <consortium name="EnsemblPlants"/>
        </authorList>
    </citation>
    <scope>IDENTIFICATION</scope>
</reference>
<evidence type="ECO:0000256" key="2">
    <source>
        <dbReference type="ARBA" id="ARBA00022729"/>
    </source>
</evidence>
<comment type="similarity">
    <text evidence="1">Belongs to the plant LTP family.</text>
</comment>
<accession>A0A1D5UY86</accession>
<keyword evidence="3" id="KW-1015">Disulfide bond</keyword>
<dbReference type="GeneID" id="123049081"/>
<evidence type="ECO:0000256" key="1">
    <source>
        <dbReference type="ARBA" id="ARBA00009748"/>
    </source>
</evidence>
<dbReference type="Proteomes" id="UP000019116">
    <property type="component" value="Chromosome 2D"/>
</dbReference>
<feature type="signal peptide" evidence="5">
    <location>
        <begin position="1"/>
        <end position="19"/>
    </location>
</feature>
<evidence type="ECO:0000259" key="6">
    <source>
        <dbReference type="Pfam" id="PF14368"/>
    </source>
</evidence>
<dbReference type="Gramene" id="TraesPARA_EIv1.0_0669130.1">
    <property type="protein sequence ID" value="TraesPARA_EIv1.0_0669130.1.CDS"/>
    <property type="gene ID" value="TraesPARA_EIv1.0_0669130"/>
</dbReference>
<sequence>MALTRSMVLLLTYAALAAATMRRPEERTQAVKAPSVPYLAGGQEAEAEAVAATSSPASPITDVEVFIPAPPPLPGMPALPPLPGSPGMAGAPSPSQQPASCLGALGRVITCAPYLTDSVPVPPSTCCDGFRSLVGSSARICLCHAIIGNLSTLAGGEIDQLRLLVLPLTCSTFVPPDLLLMCILSPVPPIMPQHYRAGVGERLGALGG</sequence>
<reference evidence="7" key="1">
    <citation type="submission" date="2018-08" db="EMBL/GenBank/DDBJ databases">
        <authorList>
            <person name="Rossello M."/>
        </authorList>
    </citation>
    <scope>NUCLEOTIDE SEQUENCE [LARGE SCALE GENOMIC DNA]</scope>
    <source>
        <strain evidence="7">cv. Chinese Spring</strain>
    </source>
</reference>
<evidence type="ECO:0000313" key="8">
    <source>
        <dbReference type="Proteomes" id="UP000019116"/>
    </source>
</evidence>
<dbReference type="PANTHER" id="PTHR33044">
    <property type="entry name" value="BIFUNCTIONAL INHIBITOR/LIPID-TRANSFER PROTEIN/SEED STORAGE 2S ALBUMIN SUPERFAMILY PROTEIN-RELATED"/>
    <property type="match status" value="1"/>
</dbReference>
<dbReference type="Gramene" id="TraesCS2D03G0409600.1">
    <property type="protein sequence ID" value="TraesCS2D03G0409600.1.CDS"/>
    <property type="gene ID" value="TraesCS2D03G0409600"/>
</dbReference>
<dbReference type="RefSeq" id="XP_044328007.1">
    <property type="nucleotide sequence ID" value="XM_044472072.1"/>
</dbReference>
<gene>
    <name evidence="7" type="primary">LOC123049081</name>
</gene>
<dbReference type="OrthoDB" id="687130at2759"/>
<dbReference type="Gramene" id="TraesCAD_scaffold_042073_01G000100.1">
    <property type="protein sequence ID" value="TraesCAD_scaffold_042073_01G000100.1"/>
    <property type="gene ID" value="TraesCAD_scaffold_042073_01G000100"/>
</dbReference>
<dbReference type="InterPro" id="IPR036312">
    <property type="entry name" value="Bifun_inhib/LTP/seed_sf"/>
</dbReference>
<dbReference type="SUPFAM" id="SSF47699">
    <property type="entry name" value="Bifunctional inhibitor/lipid-transfer protein/seed storage 2S albumin"/>
    <property type="match status" value="1"/>
</dbReference>
<dbReference type="CDD" id="cd00010">
    <property type="entry name" value="AAI_LTSS"/>
    <property type="match status" value="1"/>
</dbReference>
<organism evidence="7">
    <name type="scientific">Triticum aestivum</name>
    <name type="common">Wheat</name>
    <dbReference type="NCBI Taxonomy" id="4565"/>
    <lineage>
        <taxon>Eukaryota</taxon>
        <taxon>Viridiplantae</taxon>
        <taxon>Streptophyta</taxon>
        <taxon>Embryophyta</taxon>
        <taxon>Tracheophyta</taxon>
        <taxon>Spermatophyta</taxon>
        <taxon>Magnoliopsida</taxon>
        <taxon>Liliopsida</taxon>
        <taxon>Poales</taxon>
        <taxon>Poaceae</taxon>
        <taxon>BOP clade</taxon>
        <taxon>Pooideae</taxon>
        <taxon>Triticodae</taxon>
        <taxon>Triticeae</taxon>
        <taxon>Triticinae</taxon>
        <taxon>Triticum</taxon>
    </lineage>
</organism>
<proteinExistence type="inferred from homology"/>
<keyword evidence="4" id="KW-0325">Glycoprotein</keyword>
<dbReference type="Gene3D" id="1.10.110.10">
    <property type="entry name" value="Plant lipid-transfer and hydrophobic proteins"/>
    <property type="match status" value="1"/>
</dbReference>
<dbReference type="Gramene" id="TraesWEE_scaffold_027081_01G000200.1">
    <property type="protein sequence ID" value="TraesWEE_scaffold_027081_01G000200.1"/>
    <property type="gene ID" value="TraesWEE_scaffold_027081_01G000200"/>
</dbReference>
<dbReference type="EnsemblPlants" id="TraesCS2D02G196400.1">
    <property type="protein sequence ID" value="TraesCS2D02G196400.1"/>
    <property type="gene ID" value="TraesCS2D02G196400"/>
</dbReference>
<evidence type="ECO:0000256" key="3">
    <source>
        <dbReference type="ARBA" id="ARBA00023157"/>
    </source>
</evidence>
<protein>
    <recommendedName>
        <fullName evidence="6">Bifunctional inhibitor/plant lipid transfer protein/seed storage helical domain-containing protein</fullName>
    </recommendedName>
</protein>
<evidence type="ECO:0000313" key="7">
    <source>
        <dbReference type="EnsemblPlants" id="TraesCS2D02G196400.1"/>
    </source>
</evidence>
<feature type="chain" id="PRO_5043144102" description="Bifunctional inhibitor/plant lipid transfer protein/seed storage helical domain-containing protein" evidence="5">
    <location>
        <begin position="20"/>
        <end position="208"/>
    </location>
</feature>
<keyword evidence="2 5" id="KW-0732">Signal</keyword>
<evidence type="ECO:0000256" key="5">
    <source>
        <dbReference type="SAM" id="SignalP"/>
    </source>
</evidence>
<dbReference type="Gramene" id="TraesROB_scaffold_043829_01G000100.1">
    <property type="protein sequence ID" value="TraesROB_scaffold_043829_01G000100.1"/>
    <property type="gene ID" value="TraesROB_scaffold_043829_01G000100"/>
</dbReference>
<name>A0A1D5UY86_WHEAT</name>
<keyword evidence="8" id="KW-1185">Reference proteome</keyword>
<dbReference type="AlphaFoldDB" id="A0A1D5UY86"/>
<dbReference type="InterPro" id="IPR043325">
    <property type="entry name" value="LTSS"/>
</dbReference>
<evidence type="ECO:0000256" key="4">
    <source>
        <dbReference type="ARBA" id="ARBA00023180"/>
    </source>
</evidence>
<dbReference type="Gramene" id="TraesCS2D02G196400.1">
    <property type="protein sequence ID" value="TraesCS2D02G196400.1"/>
    <property type="gene ID" value="TraesCS2D02G196400"/>
</dbReference>